<dbReference type="Proteomes" id="UP001396334">
    <property type="component" value="Unassembled WGS sequence"/>
</dbReference>
<name>A0ABR2TI20_9ROSI</name>
<feature type="region of interest" description="Disordered" evidence="1">
    <location>
        <begin position="66"/>
        <end position="91"/>
    </location>
</feature>
<evidence type="ECO:0000313" key="2">
    <source>
        <dbReference type="EMBL" id="KAK9037135.1"/>
    </source>
</evidence>
<gene>
    <name evidence="2" type="ORF">V6N11_022057</name>
</gene>
<comment type="caution">
    <text evidence="2">The sequence shown here is derived from an EMBL/GenBank/DDBJ whole genome shotgun (WGS) entry which is preliminary data.</text>
</comment>
<proteinExistence type="predicted"/>
<keyword evidence="3" id="KW-1185">Reference proteome</keyword>
<protein>
    <submittedName>
        <fullName evidence="2">Uncharacterized protein</fullName>
    </submittedName>
</protein>
<dbReference type="EMBL" id="JBBPBN010000005">
    <property type="protein sequence ID" value="KAK9037135.1"/>
    <property type="molecule type" value="Genomic_DNA"/>
</dbReference>
<evidence type="ECO:0000313" key="3">
    <source>
        <dbReference type="Proteomes" id="UP001396334"/>
    </source>
</evidence>
<evidence type="ECO:0000256" key="1">
    <source>
        <dbReference type="SAM" id="MobiDB-lite"/>
    </source>
</evidence>
<reference evidence="2 3" key="1">
    <citation type="journal article" date="2024" name="G3 (Bethesda)">
        <title>Genome assembly of Hibiscus sabdariffa L. provides insights into metabolisms of medicinal natural products.</title>
        <authorList>
            <person name="Kim T."/>
        </authorList>
    </citation>
    <scope>NUCLEOTIDE SEQUENCE [LARGE SCALE GENOMIC DNA]</scope>
    <source>
        <strain evidence="2">TK-2024</strain>
        <tissue evidence="2">Old leaves</tissue>
    </source>
</reference>
<sequence length="151" mass="15700">MGEPSHSAEVEVQVGVETAVDVMMQNLDQLAESVVGRVDSGDEVLEAVGSGGATVIPSVIVEPHGQEFPSLHESQKQKKKGRGRPPKGLVGSSAALAGLEVEARQPRAASQGVVVLLSEMKLKKKENIAKAKVQEFDAPGSVGGKALLLAQ</sequence>
<accession>A0ABR2TI20</accession>
<organism evidence="2 3">
    <name type="scientific">Hibiscus sabdariffa</name>
    <name type="common">roselle</name>
    <dbReference type="NCBI Taxonomy" id="183260"/>
    <lineage>
        <taxon>Eukaryota</taxon>
        <taxon>Viridiplantae</taxon>
        <taxon>Streptophyta</taxon>
        <taxon>Embryophyta</taxon>
        <taxon>Tracheophyta</taxon>
        <taxon>Spermatophyta</taxon>
        <taxon>Magnoliopsida</taxon>
        <taxon>eudicotyledons</taxon>
        <taxon>Gunneridae</taxon>
        <taxon>Pentapetalae</taxon>
        <taxon>rosids</taxon>
        <taxon>malvids</taxon>
        <taxon>Malvales</taxon>
        <taxon>Malvaceae</taxon>
        <taxon>Malvoideae</taxon>
        <taxon>Hibiscus</taxon>
    </lineage>
</organism>